<evidence type="ECO:0000256" key="10">
    <source>
        <dbReference type="ARBA" id="ARBA00022670"/>
    </source>
</evidence>
<dbReference type="GO" id="GO:0046677">
    <property type="term" value="P:response to antibiotic"/>
    <property type="evidence" value="ECO:0007669"/>
    <property type="project" value="UniProtKB-KW"/>
</dbReference>
<dbReference type="Pfam" id="PF00912">
    <property type="entry name" value="Transgly"/>
    <property type="match status" value="1"/>
</dbReference>
<evidence type="ECO:0000256" key="12">
    <source>
        <dbReference type="ARBA" id="ARBA00022679"/>
    </source>
</evidence>
<evidence type="ECO:0000256" key="20">
    <source>
        <dbReference type="ARBA" id="ARBA00023251"/>
    </source>
</evidence>
<comment type="caution">
    <text evidence="30">The sequence shown here is derived from an EMBL/GenBank/DDBJ whole genome shotgun (WGS) entry which is preliminary data.</text>
</comment>
<organism evidence="30 31">
    <name type="scientific">Sphingomonas baiyangensis</name>
    <dbReference type="NCBI Taxonomy" id="2572576"/>
    <lineage>
        <taxon>Bacteria</taxon>
        <taxon>Pseudomonadati</taxon>
        <taxon>Pseudomonadota</taxon>
        <taxon>Alphaproteobacteria</taxon>
        <taxon>Sphingomonadales</taxon>
        <taxon>Sphingomonadaceae</taxon>
        <taxon>Sphingomonas</taxon>
    </lineage>
</organism>
<dbReference type="FunFam" id="1.10.3810.10:FF:000001">
    <property type="entry name" value="Penicillin-binding protein 1A"/>
    <property type="match status" value="1"/>
</dbReference>
<evidence type="ECO:0000256" key="19">
    <source>
        <dbReference type="ARBA" id="ARBA00023136"/>
    </source>
</evidence>
<evidence type="ECO:0000256" key="17">
    <source>
        <dbReference type="ARBA" id="ARBA00022984"/>
    </source>
</evidence>
<dbReference type="Gene3D" id="1.10.3810.10">
    <property type="entry name" value="Biosynthetic peptidoglycan transglycosylase-like"/>
    <property type="match status" value="1"/>
</dbReference>
<dbReference type="InterPro" id="IPR050396">
    <property type="entry name" value="Glycosyltr_51/Transpeptidase"/>
</dbReference>
<keyword evidence="17" id="KW-0573">Peptidoglycan synthesis</keyword>
<dbReference type="GO" id="GO:0008658">
    <property type="term" value="F:penicillin binding"/>
    <property type="evidence" value="ECO:0007669"/>
    <property type="project" value="InterPro"/>
</dbReference>
<comment type="similarity">
    <text evidence="3">In the C-terminal section; belongs to the transpeptidase family.</text>
</comment>
<feature type="domain" description="Penicillin-binding protein transpeptidase" evidence="27">
    <location>
        <begin position="464"/>
        <end position="757"/>
    </location>
</feature>
<dbReference type="EC" id="3.4.16.4" evidence="5"/>
<dbReference type="SUPFAM" id="SSF56601">
    <property type="entry name" value="beta-lactamase/transpeptidase-like"/>
    <property type="match status" value="1"/>
</dbReference>
<dbReference type="EMBL" id="SWKR01000002">
    <property type="protein sequence ID" value="TKD51009.1"/>
    <property type="molecule type" value="Genomic_DNA"/>
</dbReference>
<comment type="catalytic activity">
    <reaction evidence="25">
        <text>[GlcNAc-(1-&gt;4)-Mur2Ac(oyl-L-Ala-gamma-D-Glu-L-Lys-D-Ala-D-Ala)](n)-di-trans,octa-cis-undecaprenyl diphosphate + beta-D-GlcNAc-(1-&gt;4)-Mur2Ac(oyl-L-Ala-gamma-D-Glu-L-Lys-D-Ala-D-Ala)-di-trans,octa-cis-undecaprenyl diphosphate = [GlcNAc-(1-&gt;4)-Mur2Ac(oyl-L-Ala-gamma-D-Glu-L-Lys-D-Ala-D-Ala)](n+1)-di-trans,octa-cis-undecaprenyl diphosphate + di-trans,octa-cis-undecaprenyl diphosphate + H(+)</text>
        <dbReference type="Rhea" id="RHEA:23708"/>
        <dbReference type="Rhea" id="RHEA-COMP:9602"/>
        <dbReference type="Rhea" id="RHEA-COMP:9603"/>
        <dbReference type="ChEBI" id="CHEBI:15378"/>
        <dbReference type="ChEBI" id="CHEBI:58405"/>
        <dbReference type="ChEBI" id="CHEBI:60033"/>
        <dbReference type="ChEBI" id="CHEBI:78435"/>
        <dbReference type="EC" id="2.4.99.28"/>
    </reaction>
</comment>
<comment type="subcellular location">
    <subcellularLocation>
        <location evidence="1">Cell inner membrane</location>
        <topology evidence="1">Single-pass type II membrane protein</topology>
    </subcellularLocation>
</comment>
<keyword evidence="16" id="KW-0735">Signal-anchor</keyword>
<dbReference type="UniPathway" id="UPA00219"/>
<dbReference type="RefSeq" id="WP_136942956.1">
    <property type="nucleotide sequence ID" value="NZ_SWKR01000002.1"/>
</dbReference>
<dbReference type="GO" id="GO:0006508">
    <property type="term" value="P:proteolysis"/>
    <property type="evidence" value="ECO:0007669"/>
    <property type="project" value="UniProtKB-KW"/>
</dbReference>
<evidence type="ECO:0000256" key="4">
    <source>
        <dbReference type="ARBA" id="ARBA00007739"/>
    </source>
</evidence>
<dbReference type="EC" id="2.4.99.28" evidence="24"/>
<evidence type="ECO:0000256" key="2">
    <source>
        <dbReference type="ARBA" id="ARBA00004752"/>
    </source>
</evidence>
<dbReference type="GO" id="GO:0005886">
    <property type="term" value="C:plasma membrane"/>
    <property type="evidence" value="ECO:0007669"/>
    <property type="project" value="UniProtKB-SubCell"/>
</dbReference>
<evidence type="ECO:0000256" key="16">
    <source>
        <dbReference type="ARBA" id="ARBA00022968"/>
    </source>
</evidence>
<evidence type="ECO:0000259" key="28">
    <source>
        <dbReference type="Pfam" id="PF00912"/>
    </source>
</evidence>
<dbReference type="Pfam" id="PF17092">
    <property type="entry name" value="PCB_OB"/>
    <property type="match status" value="1"/>
</dbReference>
<keyword evidence="31" id="KW-1185">Reference proteome</keyword>
<dbReference type="Gene3D" id="3.40.710.10">
    <property type="entry name" value="DD-peptidase/beta-lactamase superfamily"/>
    <property type="match status" value="2"/>
</dbReference>
<keyword evidence="15" id="KW-0133">Cell shape</keyword>
<evidence type="ECO:0000256" key="25">
    <source>
        <dbReference type="ARBA" id="ARBA00049902"/>
    </source>
</evidence>
<evidence type="ECO:0000256" key="1">
    <source>
        <dbReference type="ARBA" id="ARBA00004249"/>
    </source>
</evidence>
<dbReference type="GO" id="GO:0009252">
    <property type="term" value="P:peptidoglycan biosynthetic process"/>
    <property type="evidence" value="ECO:0007669"/>
    <property type="project" value="UniProtKB-UniPathway"/>
</dbReference>
<evidence type="ECO:0000256" key="18">
    <source>
        <dbReference type="ARBA" id="ARBA00022989"/>
    </source>
</evidence>
<dbReference type="GO" id="GO:0008360">
    <property type="term" value="P:regulation of cell shape"/>
    <property type="evidence" value="ECO:0007669"/>
    <property type="project" value="UniProtKB-KW"/>
</dbReference>
<dbReference type="InterPro" id="IPR023346">
    <property type="entry name" value="Lysozyme-like_dom_sf"/>
</dbReference>
<reference evidence="30 31" key="1">
    <citation type="submission" date="2019-04" db="EMBL/GenBank/DDBJ databases">
        <authorList>
            <person name="Yang Y."/>
            <person name="Wei D."/>
        </authorList>
    </citation>
    <scope>NUCLEOTIDE SEQUENCE [LARGE SCALE GENOMIC DNA]</scope>
    <source>
        <strain evidence="30 31">L-1-4w-11</strain>
    </source>
</reference>
<evidence type="ECO:0000313" key="30">
    <source>
        <dbReference type="EMBL" id="TKD51009.1"/>
    </source>
</evidence>
<gene>
    <name evidence="30" type="ORF">FBR43_09735</name>
</gene>
<comment type="catalytic activity">
    <reaction evidence="23">
        <text>Preferential cleavage: (Ac)2-L-Lys-D-Ala-|-D-Ala. Also transpeptidation of peptidyl-alanyl moieties that are N-acyl substituents of D-alanine.</text>
        <dbReference type="EC" id="3.4.16.4"/>
    </reaction>
</comment>
<comment type="similarity">
    <text evidence="4">In the N-terminal section; belongs to the glycosyltransferase 51 family.</text>
</comment>
<keyword evidence="18 26" id="KW-1133">Transmembrane helix</keyword>
<dbReference type="PANTHER" id="PTHR32282:SF27">
    <property type="entry name" value="PENICILLIN-BINDING PROTEIN 1A"/>
    <property type="match status" value="1"/>
</dbReference>
<dbReference type="InterPro" id="IPR001460">
    <property type="entry name" value="PCN-bd_Tpept"/>
</dbReference>
<sequence>MADIDAHTTEFTIRRDDEPNWRSRAGTALSGAWAWLARTQRRWWFRGLAILALLAGLAFAAGWAVFARDLPSIDTLRSYEAPLPTTVRGTDGTPIHSYARERRVELDYAEYPPMLVRAFLAAEDRNFFEHSGVDLGGLTAAVIDYASKMGTGERARGGSTITQQVAKNLVIGNEYSATRKIREMILAYRIEQTLTKQQILELYLNTIPMGRRSFGVQAAARAYFNKDVDGLALHEAAFLATLPKAPEAYGRARNADRAIERRNWVLDAMAEVGFADPRAVAAAKAEPLGLVREQTTALQSDAGYFVEEVRRQLIDTFGENVEAGPYSVYAGGLWVRTSLNDDLQEYAAEALRQGLLRFERGRGWSGPLATLEIDADNWQGVFLSSNIGLDYEDWRAAVVVSTGSSAHQIGFSNGETAELRRGDAQMPVRGKGGTAFAALKAGDVIAVAPSGGGFALRSVPRISGGMVVQDPRTGRVLAMQGGFDARIQAFNRATQAMRQPGSTIKPIVYAAALENGMTPASIIVDGPFCVYQGARLGNKCFRNFGGSRGAGPRTMRWGLEQSRNLMTVQAANRTGMPKVVDLMQRIGVSDEKYPPYLSFALGAGETTVLKMVNAYSILANNGRALTPSVIDFVQNRRGEVIWPRNWRACERCNAPDWDGKAMPRPQIRYRQAIDAMSAYQMTHVMEGVIERGTATTLRDLKRPIMGKTGTTSGPTDVWFIGGTPQMMAGLYLGYDNPANLGGYAQGGTIAAPIFKAFATKAWEGMEVLPFRAPAGIRMVRINRVSGKPVYGAWPSSDPKAGVIWEAFKPESEPRERRLREGREEQKAVVQKKAVIRTERPSDSDFLQREGGIY</sequence>
<evidence type="ECO:0000256" key="7">
    <source>
        <dbReference type="ARBA" id="ARBA00022475"/>
    </source>
</evidence>
<dbReference type="SUPFAM" id="SSF53955">
    <property type="entry name" value="Lysozyme-like"/>
    <property type="match status" value="1"/>
</dbReference>
<evidence type="ECO:0000259" key="27">
    <source>
        <dbReference type="Pfam" id="PF00905"/>
    </source>
</evidence>
<dbReference type="AlphaFoldDB" id="A0A4U1L2D2"/>
<dbReference type="GO" id="GO:0008955">
    <property type="term" value="F:peptidoglycan glycosyltransferase activity"/>
    <property type="evidence" value="ECO:0007669"/>
    <property type="project" value="UniProtKB-EC"/>
</dbReference>
<evidence type="ECO:0000256" key="8">
    <source>
        <dbReference type="ARBA" id="ARBA00022519"/>
    </source>
</evidence>
<evidence type="ECO:0000256" key="3">
    <source>
        <dbReference type="ARBA" id="ARBA00007090"/>
    </source>
</evidence>
<keyword evidence="11" id="KW-0328">Glycosyltransferase</keyword>
<keyword evidence="10" id="KW-0645">Protease</keyword>
<evidence type="ECO:0000313" key="31">
    <source>
        <dbReference type="Proteomes" id="UP000309138"/>
    </source>
</evidence>
<evidence type="ECO:0000256" key="23">
    <source>
        <dbReference type="ARBA" id="ARBA00034000"/>
    </source>
</evidence>
<evidence type="ECO:0000259" key="29">
    <source>
        <dbReference type="Pfam" id="PF17092"/>
    </source>
</evidence>
<keyword evidence="9" id="KW-0121">Carboxypeptidase</keyword>
<proteinExistence type="inferred from homology"/>
<evidence type="ECO:0000256" key="13">
    <source>
        <dbReference type="ARBA" id="ARBA00022692"/>
    </source>
</evidence>
<name>A0A4U1L2D2_9SPHN</name>
<feature type="transmembrane region" description="Helical" evidence="26">
    <location>
        <begin position="43"/>
        <end position="66"/>
    </location>
</feature>
<protein>
    <recommendedName>
        <fullName evidence="6">Penicillin-binding protein 1A</fullName>
        <ecNumber evidence="24">2.4.99.28</ecNumber>
        <ecNumber evidence="5">3.4.16.4</ecNumber>
    </recommendedName>
</protein>
<keyword evidence="8" id="KW-0997">Cell inner membrane</keyword>
<evidence type="ECO:0000256" key="6">
    <source>
        <dbReference type="ARBA" id="ARBA00018638"/>
    </source>
</evidence>
<keyword evidence="19 26" id="KW-0472">Membrane</keyword>
<keyword evidence="7" id="KW-1003">Cell membrane</keyword>
<evidence type="ECO:0000256" key="22">
    <source>
        <dbReference type="ARBA" id="ARBA00023316"/>
    </source>
</evidence>
<feature type="domain" description="Glycosyl transferase family 51" evidence="28">
    <location>
        <begin position="92"/>
        <end position="269"/>
    </location>
</feature>
<dbReference type="PANTHER" id="PTHR32282">
    <property type="entry name" value="BINDING PROTEIN TRANSPEPTIDASE, PUTATIVE-RELATED"/>
    <property type="match status" value="1"/>
</dbReference>
<keyword evidence="14" id="KW-0378">Hydrolase</keyword>
<evidence type="ECO:0000256" key="11">
    <source>
        <dbReference type="ARBA" id="ARBA00022676"/>
    </source>
</evidence>
<dbReference type="GO" id="GO:0030288">
    <property type="term" value="C:outer membrane-bounded periplasmic space"/>
    <property type="evidence" value="ECO:0007669"/>
    <property type="project" value="TreeGrafter"/>
</dbReference>
<keyword evidence="20" id="KW-0046">Antibiotic resistance</keyword>
<feature type="domain" description="Penicillin-binding protein OB-like" evidence="29">
    <location>
        <begin position="364"/>
        <end position="462"/>
    </location>
</feature>
<evidence type="ECO:0000256" key="14">
    <source>
        <dbReference type="ARBA" id="ARBA00022801"/>
    </source>
</evidence>
<dbReference type="OrthoDB" id="9766909at2"/>
<dbReference type="Pfam" id="PF00905">
    <property type="entry name" value="Transpeptidase"/>
    <property type="match status" value="1"/>
</dbReference>
<accession>A0A4U1L2D2</accession>
<evidence type="ECO:0000256" key="5">
    <source>
        <dbReference type="ARBA" id="ARBA00012448"/>
    </source>
</evidence>
<dbReference type="InterPro" id="IPR001264">
    <property type="entry name" value="Glyco_trans_51"/>
</dbReference>
<dbReference type="GO" id="GO:0009002">
    <property type="term" value="F:serine-type D-Ala-D-Ala carboxypeptidase activity"/>
    <property type="evidence" value="ECO:0007669"/>
    <property type="project" value="UniProtKB-EC"/>
</dbReference>
<dbReference type="InterPro" id="IPR031376">
    <property type="entry name" value="PCB_OB"/>
</dbReference>
<dbReference type="InterPro" id="IPR012338">
    <property type="entry name" value="Beta-lactam/transpept-like"/>
</dbReference>
<evidence type="ECO:0000256" key="9">
    <source>
        <dbReference type="ARBA" id="ARBA00022645"/>
    </source>
</evidence>
<dbReference type="Proteomes" id="UP000309138">
    <property type="component" value="Unassembled WGS sequence"/>
</dbReference>
<comment type="pathway">
    <text evidence="2">Cell wall biogenesis; peptidoglycan biosynthesis.</text>
</comment>
<evidence type="ECO:0000256" key="21">
    <source>
        <dbReference type="ARBA" id="ARBA00023268"/>
    </source>
</evidence>
<keyword evidence="12" id="KW-0808">Transferase</keyword>
<keyword evidence="13 26" id="KW-0812">Transmembrane</keyword>
<keyword evidence="22" id="KW-0961">Cell wall biogenesis/degradation</keyword>
<evidence type="ECO:0000256" key="24">
    <source>
        <dbReference type="ARBA" id="ARBA00044770"/>
    </source>
</evidence>
<evidence type="ECO:0000256" key="15">
    <source>
        <dbReference type="ARBA" id="ARBA00022960"/>
    </source>
</evidence>
<dbReference type="GO" id="GO:0071555">
    <property type="term" value="P:cell wall organization"/>
    <property type="evidence" value="ECO:0007669"/>
    <property type="project" value="UniProtKB-KW"/>
</dbReference>
<keyword evidence="21" id="KW-0511">Multifunctional enzyme</keyword>
<evidence type="ECO:0000256" key="26">
    <source>
        <dbReference type="SAM" id="Phobius"/>
    </source>
</evidence>
<dbReference type="InterPro" id="IPR036950">
    <property type="entry name" value="PBP_transglycosylase"/>
</dbReference>